<organism evidence="1 2">
    <name type="scientific">Modicisalibacter xianhensis</name>
    <dbReference type="NCBI Taxonomy" id="442341"/>
    <lineage>
        <taxon>Bacteria</taxon>
        <taxon>Pseudomonadati</taxon>
        <taxon>Pseudomonadota</taxon>
        <taxon>Gammaproteobacteria</taxon>
        <taxon>Oceanospirillales</taxon>
        <taxon>Halomonadaceae</taxon>
        <taxon>Modicisalibacter</taxon>
    </lineage>
</organism>
<gene>
    <name evidence="1" type="ORF">DFO67_10233</name>
</gene>
<dbReference type="SUPFAM" id="SSF53335">
    <property type="entry name" value="S-adenosyl-L-methionine-dependent methyltransferases"/>
    <property type="match status" value="1"/>
</dbReference>
<dbReference type="EMBL" id="SOEC01000002">
    <property type="protein sequence ID" value="TDX32085.1"/>
    <property type="molecule type" value="Genomic_DNA"/>
</dbReference>
<comment type="caution">
    <text evidence="1">The sequence shown here is derived from an EMBL/GenBank/DDBJ whole genome shotgun (WGS) entry which is preliminary data.</text>
</comment>
<dbReference type="Proteomes" id="UP000294489">
    <property type="component" value="Unassembled WGS sequence"/>
</dbReference>
<reference evidence="1 2" key="1">
    <citation type="submission" date="2019-03" db="EMBL/GenBank/DDBJ databases">
        <title>Freshwater and sediment microbial communities from various areas in North America, analyzing microbe dynamics in response to fracking.</title>
        <authorList>
            <person name="Lamendella R."/>
        </authorList>
    </citation>
    <scope>NUCLEOTIDE SEQUENCE [LARGE SCALE GENOMIC DNA]</scope>
    <source>
        <strain evidence="1 2">6_TX</strain>
    </source>
</reference>
<dbReference type="RefSeq" id="WP_208324593.1">
    <property type="nucleotide sequence ID" value="NZ_SOEC01000002.1"/>
</dbReference>
<proteinExistence type="predicted"/>
<dbReference type="InterPro" id="IPR029063">
    <property type="entry name" value="SAM-dependent_MTases_sf"/>
</dbReference>
<dbReference type="AlphaFoldDB" id="A0A4R8FYD2"/>
<evidence type="ECO:0000313" key="2">
    <source>
        <dbReference type="Proteomes" id="UP000294489"/>
    </source>
</evidence>
<name>A0A4R8FYD2_9GAMM</name>
<accession>A0A4R8FYD2</accession>
<sequence length="133" mass="15417">MERLKRFMAPWLHRVGKRESRKRQPVILCGLDYEHYRIQSLIKRSRRYELLALIDDFPWNHGTLVDGVRVYYPSEALSLAKRHGVVRVLYHADGDLTVFDEDTLLALEAQGVVCSKIDPHHIDDIDSHLAGRA</sequence>
<protein>
    <submittedName>
        <fullName evidence="1">Uncharacterized protein</fullName>
    </submittedName>
</protein>
<dbReference type="Gene3D" id="3.40.50.720">
    <property type="entry name" value="NAD(P)-binding Rossmann-like Domain"/>
    <property type="match status" value="1"/>
</dbReference>
<evidence type="ECO:0000313" key="1">
    <source>
        <dbReference type="EMBL" id="TDX32085.1"/>
    </source>
</evidence>